<reference evidence="6" key="2">
    <citation type="submission" date="2012-11" db="EMBL/GenBank/DDBJ databases">
        <authorList>
            <person name="Kuo A."/>
            <person name="Curtis B.A."/>
            <person name="Tanifuji G."/>
            <person name="Burki F."/>
            <person name="Gruber A."/>
            <person name="Irimia M."/>
            <person name="Maruyama S."/>
            <person name="Arias M.C."/>
            <person name="Ball S.G."/>
            <person name="Gile G.H."/>
            <person name="Hirakawa Y."/>
            <person name="Hopkins J.F."/>
            <person name="Rensing S.A."/>
            <person name="Schmutz J."/>
            <person name="Symeonidi A."/>
            <person name="Elias M."/>
            <person name="Eveleigh R.J."/>
            <person name="Herman E.K."/>
            <person name="Klute M.J."/>
            <person name="Nakayama T."/>
            <person name="Obornik M."/>
            <person name="Reyes-Prieto A."/>
            <person name="Armbrust E.V."/>
            <person name="Aves S.J."/>
            <person name="Beiko R.G."/>
            <person name="Coutinho P."/>
            <person name="Dacks J.B."/>
            <person name="Durnford D.G."/>
            <person name="Fast N.M."/>
            <person name="Green B.R."/>
            <person name="Grisdale C."/>
            <person name="Hempe F."/>
            <person name="Henrissat B."/>
            <person name="Hoppner M.P."/>
            <person name="Ishida K.-I."/>
            <person name="Kim E."/>
            <person name="Koreny L."/>
            <person name="Kroth P.G."/>
            <person name="Liu Y."/>
            <person name="Malik S.-B."/>
            <person name="Maier U.G."/>
            <person name="McRose D."/>
            <person name="Mock T."/>
            <person name="Neilson J.A."/>
            <person name="Onodera N.T."/>
            <person name="Poole A.M."/>
            <person name="Pritham E.J."/>
            <person name="Richards T.A."/>
            <person name="Rocap G."/>
            <person name="Roy S.W."/>
            <person name="Sarai C."/>
            <person name="Schaack S."/>
            <person name="Shirato S."/>
            <person name="Slamovits C.H."/>
            <person name="Spencer D.F."/>
            <person name="Suzuki S."/>
            <person name="Worden A.Z."/>
            <person name="Zauner S."/>
            <person name="Barry K."/>
            <person name="Bell C."/>
            <person name="Bharti A.K."/>
            <person name="Crow J.A."/>
            <person name="Grimwood J."/>
            <person name="Kramer R."/>
            <person name="Lindquist E."/>
            <person name="Lucas S."/>
            <person name="Salamov A."/>
            <person name="McFadden G.I."/>
            <person name="Lane C.E."/>
            <person name="Keeling P.J."/>
            <person name="Gray M.W."/>
            <person name="Grigoriev I.V."/>
            <person name="Archibald J.M."/>
        </authorList>
    </citation>
    <scope>NUCLEOTIDE SEQUENCE</scope>
    <source>
        <strain evidence="6">CCMP2712</strain>
    </source>
</reference>
<protein>
    <submittedName>
        <fullName evidence="4 5">Uncharacterized protein</fullName>
    </submittedName>
</protein>
<dbReference type="Proteomes" id="UP000011087">
    <property type="component" value="Unassembled WGS sequence"/>
</dbReference>
<evidence type="ECO:0000313" key="4">
    <source>
        <dbReference type="EMBL" id="EKX50861.1"/>
    </source>
</evidence>
<evidence type="ECO:0000256" key="2">
    <source>
        <dbReference type="SAM" id="MobiDB-lite"/>
    </source>
</evidence>
<dbReference type="GeneID" id="17307387"/>
<keyword evidence="6" id="KW-1185">Reference proteome</keyword>
<reference evidence="5" key="3">
    <citation type="submission" date="2016-03" db="UniProtKB">
        <authorList>
            <consortium name="EnsemblProtists"/>
        </authorList>
    </citation>
    <scope>IDENTIFICATION</scope>
</reference>
<evidence type="ECO:0000313" key="5">
    <source>
        <dbReference type="EnsemblProtists" id="EKX50861"/>
    </source>
</evidence>
<feature type="region of interest" description="Disordered" evidence="2">
    <location>
        <begin position="39"/>
        <end position="59"/>
    </location>
</feature>
<accession>L1JQM8</accession>
<dbReference type="PaxDb" id="55529-EKX50861"/>
<proteinExistence type="predicted"/>
<gene>
    <name evidence="4" type="ORF">GUITHDRAFT_103451</name>
</gene>
<feature type="chain" id="PRO_5008771639" evidence="3">
    <location>
        <begin position="27"/>
        <end position="552"/>
    </location>
</feature>
<feature type="signal peptide" evidence="3">
    <location>
        <begin position="1"/>
        <end position="26"/>
    </location>
</feature>
<evidence type="ECO:0000256" key="1">
    <source>
        <dbReference type="PROSITE-ProRule" id="PRU00339"/>
    </source>
</evidence>
<dbReference type="KEGG" id="gtt:GUITHDRAFT_103451"/>
<keyword evidence="3" id="KW-0732">Signal</keyword>
<evidence type="ECO:0000256" key="3">
    <source>
        <dbReference type="SAM" id="SignalP"/>
    </source>
</evidence>
<dbReference type="SUPFAM" id="SSF48452">
    <property type="entry name" value="TPR-like"/>
    <property type="match status" value="1"/>
</dbReference>
<dbReference type="InterPro" id="IPR011990">
    <property type="entry name" value="TPR-like_helical_dom_sf"/>
</dbReference>
<name>L1JQM8_GUITC</name>
<dbReference type="InterPro" id="IPR019734">
    <property type="entry name" value="TPR_rpt"/>
</dbReference>
<dbReference type="Gene3D" id="1.25.40.10">
    <property type="entry name" value="Tetratricopeptide repeat domain"/>
    <property type="match status" value="2"/>
</dbReference>
<dbReference type="PROSITE" id="PS50005">
    <property type="entry name" value="TPR"/>
    <property type="match status" value="1"/>
</dbReference>
<keyword evidence="1" id="KW-0802">TPR repeat</keyword>
<sequence>MRLLRVLIPAFVASTLVLLLNRRRVAELLTSFSREEREEEEIDDDRTAEEEKEEEEEEECEISDELSCNKIHFLFVEWKNLRPFEQLLERWRPADRSKRWYKLLMEASRQLRAERNLERARDLISEAEEACKLIASSSRRKHAMVFVQQAIGWLHVCVDLLDVAEHNFYLSVQGWAELKSNHHPMMRDLLLNLSRTCRENGKLSSSIQLAWRAFELGRMLGMEVKDKCEALLCLSNGLRSDGRLVEALMVLNFALEVVTGEENLEQEEGGLEATLMFELEVHGDGRRELKSVALDEMTDVECVILFEMANVCWTLEMSQYAINYDDLWMDYLQVKTSPSKFVQVMSRLAEEREDGEQDLHAAKILEETVHRLCHERIDPEDLARILLRLGEVYRRLGELNKALKTFRQGFKLIQPSPASFTFSRSSAPFLSPSNSVLRACFAASMGGLMLEMSTFDMQEVEDTLMDGRDALKSPCLNTRMANFPDMLGTDPFTRLWTPTRERSGTQRWQKVELQLSDVYHRTLIRIGKYKEAESIKRRMEEIQETYCLQLTR</sequence>
<dbReference type="EnsemblProtists" id="EKX50861">
    <property type="protein sequence ID" value="EKX50861"/>
    <property type="gene ID" value="GUITHDRAFT_103451"/>
</dbReference>
<evidence type="ECO:0000313" key="6">
    <source>
        <dbReference type="Proteomes" id="UP000011087"/>
    </source>
</evidence>
<organism evidence="4">
    <name type="scientific">Guillardia theta (strain CCMP2712)</name>
    <name type="common">Cryptophyte</name>
    <dbReference type="NCBI Taxonomy" id="905079"/>
    <lineage>
        <taxon>Eukaryota</taxon>
        <taxon>Cryptophyceae</taxon>
        <taxon>Pyrenomonadales</taxon>
        <taxon>Geminigeraceae</taxon>
        <taxon>Guillardia</taxon>
    </lineage>
</organism>
<feature type="repeat" description="TPR" evidence="1">
    <location>
        <begin position="383"/>
        <end position="416"/>
    </location>
</feature>
<dbReference type="EMBL" id="JH992977">
    <property type="protein sequence ID" value="EKX50861.1"/>
    <property type="molecule type" value="Genomic_DNA"/>
</dbReference>
<dbReference type="HOGENOM" id="CLU_493874_0_0_1"/>
<dbReference type="AlphaFoldDB" id="L1JQM8"/>
<reference evidence="4 6" key="1">
    <citation type="journal article" date="2012" name="Nature">
        <title>Algal genomes reveal evolutionary mosaicism and the fate of nucleomorphs.</title>
        <authorList>
            <consortium name="DOE Joint Genome Institute"/>
            <person name="Curtis B.A."/>
            <person name="Tanifuji G."/>
            <person name="Burki F."/>
            <person name="Gruber A."/>
            <person name="Irimia M."/>
            <person name="Maruyama S."/>
            <person name="Arias M.C."/>
            <person name="Ball S.G."/>
            <person name="Gile G.H."/>
            <person name="Hirakawa Y."/>
            <person name="Hopkins J.F."/>
            <person name="Kuo A."/>
            <person name="Rensing S.A."/>
            <person name="Schmutz J."/>
            <person name="Symeonidi A."/>
            <person name="Elias M."/>
            <person name="Eveleigh R.J."/>
            <person name="Herman E.K."/>
            <person name="Klute M.J."/>
            <person name="Nakayama T."/>
            <person name="Obornik M."/>
            <person name="Reyes-Prieto A."/>
            <person name="Armbrust E.V."/>
            <person name="Aves S.J."/>
            <person name="Beiko R.G."/>
            <person name="Coutinho P."/>
            <person name="Dacks J.B."/>
            <person name="Durnford D.G."/>
            <person name="Fast N.M."/>
            <person name="Green B.R."/>
            <person name="Grisdale C.J."/>
            <person name="Hempel F."/>
            <person name="Henrissat B."/>
            <person name="Hoppner M.P."/>
            <person name="Ishida K."/>
            <person name="Kim E."/>
            <person name="Koreny L."/>
            <person name="Kroth P.G."/>
            <person name="Liu Y."/>
            <person name="Malik S.B."/>
            <person name="Maier U.G."/>
            <person name="McRose D."/>
            <person name="Mock T."/>
            <person name="Neilson J.A."/>
            <person name="Onodera N.T."/>
            <person name="Poole A.M."/>
            <person name="Pritham E.J."/>
            <person name="Richards T.A."/>
            <person name="Rocap G."/>
            <person name="Roy S.W."/>
            <person name="Sarai C."/>
            <person name="Schaack S."/>
            <person name="Shirato S."/>
            <person name="Slamovits C.H."/>
            <person name="Spencer D.F."/>
            <person name="Suzuki S."/>
            <person name="Worden A.Z."/>
            <person name="Zauner S."/>
            <person name="Barry K."/>
            <person name="Bell C."/>
            <person name="Bharti A.K."/>
            <person name="Crow J.A."/>
            <person name="Grimwood J."/>
            <person name="Kramer R."/>
            <person name="Lindquist E."/>
            <person name="Lucas S."/>
            <person name="Salamov A."/>
            <person name="McFadden G.I."/>
            <person name="Lane C.E."/>
            <person name="Keeling P.J."/>
            <person name="Gray M.W."/>
            <person name="Grigoriev I.V."/>
            <person name="Archibald J.M."/>
        </authorList>
    </citation>
    <scope>NUCLEOTIDE SEQUENCE</scope>
    <source>
        <strain evidence="4 6">CCMP2712</strain>
    </source>
</reference>
<dbReference type="RefSeq" id="XP_005837841.1">
    <property type="nucleotide sequence ID" value="XM_005837784.1"/>
</dbReference>